<accession>A0A1M6FVC7</accession>
<comment type="similarity">
    <text evidence="1 2">Belongs to the small heat shock protein (HSP20) family.</text>
</comment>
<dbReference type="Pfam" id="PF00011">
    <property type="entry name" value="HSP20"/>
    <property type="match status" value="1"/>
</dbReference>
<dbReference type="SUPFAM" id="SSF49764">
    <property type="entry name" value="HSP20-like chaperones"/>
    <property type="match status" value="1"/>
</dbReference>
<dbReference type="InterPro" id="IPR008978">
    <property type="entry name" value="HSP20-like_chaperone"/>
</dbReference>
<evidence type="ECO:0000256" key="1">
    <source>
        <dbReference type="PROSITE-ProRule" id="PRU00285"/>
    </source>
</evidence>
<dbReference type="AlphaFoldDB" id="A0A1M6FVC7"/>
<organism evidence="5 6">
    <name type="scientific">Desulfatibacillum alkenivorans DSM 16219</name>
    <dbReference type="NCBI Taxonomy" id="1121393"/>
    <lineage>
        <taxon>Bacteria</taxon>
        <taxon>Pseudomonadati</taxon>
        <taxon>Thermodesulfobacteriota</taxon>
        <taxon>Desulfobacteria</taxon>
        <taxon>Desulfobacterales</taxon>
        <taxon>Desulfatibacillaceae</taxon>
        <taxon>Desulfatibacillum</taxon>
    </lineage>
</organism>
<gene>
    <name evidence="5" type="ORF">SAMN02745216_00922</name>
</gene>
<name>A0A1M6FVC7_9BACT</name>
<dbReference type="EMBL" id="FQZU01000003">
    <property type="protein sequence ID" value="SHJ01665.1"/>
    <property type="molecule type" value="Genomic_DNA"/>
</dbReference>
<keyword evidence="6" id="KW-1185">Reference proteome</keyword>
<dbReference type="PROSITE" id="PS01031">
    <property type="entry name" value="SHSP"/>
    <property type="match status" value="1"/>
</dbReference>
<dbReference type="STRING" id="1121393.SAMN02745216_00922"/>
<feature type="compositionally biased region" description="Basic and acidic residues" evidence="3">
    <location>
        <begin position="1"/>
        <end position="18"/>
    </location>
</feature>
<dbReference type="OrthoDB" id="9792695at2"/>
<dbReference type="InterPro" id="IPR002068">
    <property type="entry name" value="A-crystallin/Hsp20_dom"/>
</dbReference>
<feature type="domain" description="SHSP" evidence="4">
    <location>
        <begin position="27"/>
        <end position="138"/>
    </location>
</feature>
<dbReference type="InterPro" id="IPR031107">
    <property type="entry name" value="Small_HSP"/>
</dbReference>
<evidence type="ECO:0000313" key="6">
    <source>
        <dbReference type="Proteomes" id="UP000183994"/>
    </source>
</evidence>
<dbReference type="PANTHER" id="PTHR11527">
    <property type="entry name" value="HEAT-SHOCK PROTEIN 20 FAMILY MEMBER"/>
    <property type="match status" value="1"/>
</dbReference>
<reference evidence="6" key="1">
    <citation type="submission" date="2016-11" db="EMBL/GenBank/DDBJ databases">
        <authorList>
            <person name="Varghese N."/>
            <person name="Submissions S."/>
        </authorList>
    </citation>
    <scope>NUCLEOTIDE SEQUENCE [LARGE SCALE GENOMIC DNA]</scope>
    <source>
        <strain evidence="6">DSM 16219</strain>
    </source>
</reference>
<sequence>MSNTENKDKNLVAKEKTEVTGPAEQTRPGRMYVPEVDIFEKDADIVLLADMPGVAAEDLEIDLRDNVLTITGDVQAQEKEGQVYMIREYGTGRYYRRFTLSNDIDQSKIQASLKNGVMRLVLPKVEKAKPRKIEVQAA</sequence>
<evidence type="ECO:0000259" key="4">
    <source>
        <dbReference type="PROSITE" id="PS01031"/>
    </source>
</evidence>
<protein>
    <submittedName>
        <fullName evidence="5">Molecular chaperone IbpA, HSP20 family</fullName>
    </submittedName>
</protein>
<evidence type="ECO:0000313" key="5">
    <source>
        <dbReference type="EMBL" id="SHJ01665.1"/>
    </source>
</evidence>
<dbReference type="RefSeq" id="WP_073473405.1">
    <property type="nucleotide sequence ID" value="NZ_FQZU01000003.1"/>
</dbReference>
<dbReference type="CDD" id="cd06464">
    <property type="entry name" value="ACD_sHsps-like"/>
    <property type="match status" value="1"/>
</dbReference>
<dbReference type="Gene3D" id="2.60.40.790">
    <property type="match status" value="1"/>
</dbReference>
<evidence type="ECO:0000256" key="3">
    <source>
        <dbReference type="SAM" id="MobiDB-lite"/>
    </source>
</evidence>
<feature type="region of interest" description="Disordered" evidence="3">
    <location>
        <begin position="1"/>
        <end position="27"/>
    </location>
</feature>
<dbReference type="Proteomes" id="UP000183994">
    <property type="component" value="Unassembled WGS sequence"/>
</dbReference>
<evidence type="ECO:0000256" key="2">
    <source>
        <dbReference type="RuleBase" id="RU003616"/>
    </source>
</evidence>
<proteinExistence type="inferred from homology"/>